<feature type="transmembrane region" description="Helical" evidence="1">
    <location>
        <begin position="78"/>
        <end position="101"/>
    </location>
</feature>
<dbReference type="GeneID" id="756887"/>
<keyword evidence="3" id="KW-1185">Reference proteome</keyword>
<dbReference type="OMA" id="WRVCNGC"/>
<dbReference type="KEGG" id="spu:756887"/>
<dbReference type="OrthoDB" id="9924288at2759"/>
<name>A0A7M7PV18_STRPU</name>
<feature type="transmembrane region" description="Helical" evidence="1">
    <location>
        <begin position="48"/>
        <end position="66"/>
    </location>
</feature>
<dbReference type="KEGG" id="spu:115929727"/>
<dbReference type="Proteomes" id="UP000007110">
    <property type="component" value="Unassembled WGS sequence"/>
</dbReference>
<proteinExistence type="predicted"/>
<feature type="transmembrane region" description="Helical" evidence="1">
    <location>
        <begin position="151"/>
        <end position="174"/>
    </location>
</feature>
<dbReference type="PANTHER" id="PTHR34262:SF1">
    <property type="entry name" value="TRANSMEMBRANE PROTEIN 220"/>
    <property type="match status" value="1"/>
</dbReference>
<keyword evidence="1" id="KW-1133">Transmembrane helix</keyword>
<dbReference type="RefSeq" id="XP_030840707.1">
    <property type="nucleotide sequence ID" value="XM_030984847.1"/>
</dbReference>
<reference evidence="3" key="1">
    <citation type="submission" date="2015-02" db="EMBL/GenBank/DDBJ databases">
        <title>Genome sequencing for Strongylocentrotus purpuratus.</title>
        <authorList>
            <person name="Murali S."/>
            <person name="Liu Y."/>
            <person name="Vee V."/>
            <person name="English A."/>
            <person name="Wang M."/>
            <person name="Skinner E."/>
            <person name="Han Y."/>
            <person name="Muzny D.M."/>
            <person name="Worley K.C."/>
            <person name="Gibbs R.A."/>
        </authorList>
    </citation>
    <scope>NUCLEOTIDE SEQUENCE</scope>
</reference>
<dbReference type="InParanoid" id="A0A7M7PV18"/>
<dbReference type="InterPro" id="IPR029377">
    <property type="entry name" value="TMEM220"/>
</dbReference>
<reference evidence="2" key="2">
    <citation type="submission" date="2021-01" db="UniProtKB">
        <authorList>
            <consortium name="EnsemblMetazoa"/>
        </authorList>
    </citation>
    <scope>IDENTIFICATION</scope>
</reference>
<keyword evidence="1" id="KW-0812">Transmembrane</keyword>
<feature type="transmembrane region" description="Helical" evidence="1">
    <location>
        <begin position="22"/>
        <end position="42"/>
    </location>
</feature>
<dbReference type="GeneID" id="115929727"/>
<accession>A0A7M7PV18</accession>
<dbReference type="RefSeq" id="XP_030855482.1">
    <property type="nucleotide sequence ID" value="XM_030999622.1"/>
</dbReference>
<evidence type="ECO:0000313" key="3">
    <source>
        <dbReference type="Proteomes" id="UP000007110"/>
    </source>
</evidence>
<evidence type="ECO:0000313" key="2">
    <source>
        <dbReference type="EnsemblMetazoa" id="XP_030855482"/>
    </source>
</evidence>
<dbReference type="Pfam" id="PF15071">
    <property type="entry name" value="TMEM220"/>
    <property type="match status" value="1"/>
</dbReference>
<dbReference type="AlphaFoldDB" id="A0A7M7PV18"/>
<keyword evidence="1" id="KW-0472">Membrane</keyword>
<dbReference type="PANTHER" id="PTHR34262">
    <property type="entry name" value="TRANSMEMBRANE PROTEIN 220"/>
    <property type="match status" value="1"/>
</dbReference>
<protein>
    <recommendedName>
        <fullName evidence="4">Transmembrane protein 220</fullName>
    </recommendedName>
</protein>
<organism evidence="2 3">
    <name type="scientific">Strongylocentrotus purpuratus</name>
    <name type="common">Purple sea urchin</name>
    <dbReference type="NCBI Taxonomy" id="7668"/>
    <lineage>
        <taxon>Eukaryota</taxon>
        <taxon>Metazoa</taxon>
        <taxon>Echinodermata</taxon>
        <taxon>Eleutherozoa</taxon>
        <taxon>Echinozoa</taxon>
        <taxon>Echinoidea</taxon>
        <taxon>Euechinoidea</taxon>
        <taxon>Echinacea</taxon>
        <taxon>Camarodonta</taxon>
        <taxon>Echinidea</taxon>
        <taxon>Strongylocentrotidae</taxon>
        <taxon>Strongylocentrotus</taxon>
    </lineage>
</organism>
<evidence type="ECO:0008006" key="4">
    <source>
        <dbReference type="Google" id="ProtNLM"/>
    </source>
</evidence>
<sequence>MASDTGPGQKPQYGSNSSAAKLWMLINVITCVFFTLAGLVQVNDQDPYVWMPVYLVPALLCFSIVWNADIVEKSWWRLIAIVHLIGCLICTCVLGGTVIHYMEDRLMNPLRYEEGRELSGVLIVDVWLIICLCRCCGVVKSGTSTGQISVVMWLALIISLMPIVFWGLCCFSRFNHCSDMW</sequence>
<dbReference type="EnsemblMetazoa" id="XM_030999622">
    <property type="protein sequence ID" value="XP_030855482"/>
    <property type="gene ID" value="LOC115929727"/>
</dbReference>
<evidence type="ECO:0000256" key="1">
    <source>
        <dbReference type="SAM" id="Phobius"/>
    </source>
</evidence>
<dbReference type="EnsemblMetazoa" id="XM_030984847">
    <property type="protein sequence ID" value="XP_030840707"/>
    <property type="gene ID" value="LOC756887"/>
</dbReference>